<accession>A0A501WPF7</accession>
<protein>
    <submittedName>
        <fullName evidence="1">Uncharacterized protein</fullName>
    </submittedName>
</protein>
<dbReference type="RefSeq" id="WP_140453617.1">
    <property type="nucleotide sequence ID" value="NZ_VFRP01000006.1"/>
</dbReference>
<dbReference type="Proteomes" id="UP000319255">
    <property type="component" value="Unassembled WGS sequence"/>
</dbReference>
<keyword evidence="2" id="KW-1185">Reference proteome</keyword>
<dbReference type="EMBL" id="VFRP01000006">
    <property type="protein sequence ID" value="TPE51643.1"/>
    <property type="molecule type" value="Genomic_DNA"/>
</dbReference>
<evidence type="ECO:0000313" key="1">
    <source>
        <dbReference type="EMBL" id="TPE51643.1"/>
    </source>
</evidence>
<evidence type="ECO:0000313" key="2">
    <source>
        <dbReference type="Proteomes" id="UP000319255"/>
    </source>
</evidence>
<organism evidence="1 2">
    <name type="scientific">Amaricoccus solimangrovi</name>
    <dbReference type="NCBI Taxonomy" id="2589815"/>
    <lineage>
        <taxon>Bacteria</taxon>
        <taxon>Pseudomonadati</taxon>
        <taxon>Pseudomonadota</taxon>
        <taxon>Alphaproteobacteria</taxon>
        <taxon>Rhodobacterales</taxon>
        <taxon>Paracoccaceae</taxon>
        <taxon>Amaricoccus</taxon>
    </lineage>
</organism>
<comment type="caution">
    <text evidence="1">The sequence shown here is derived from an EMBL/GenBank/DDBJ whole genome shotgun (WGS) entry which is preliminary data.</text>
</comment>
<proteinExistence type="predicted"/>
<sequence>MAGSGVATPAELKILSEAVDNYCRAHEIMTSTGRESVALQVLGSFQDGVDDAVGLAAALERDDGFDPSRVP</sequence>
<reference evidence="1 2" key="1">
    <citation type="submission" date="2019-06" db="EMBL/GenBank/DDBJ databases">
        <title>A novel bacterium of genus Amaricoccus, isolated from marine sediment.</title>
        <authorList>
            <person name="Huang H."/>
            <person name="Mo K."/>
            <person name="Hu Y."/>
        </authorList>
    </citation>
    <scope>NUCLEOTIDE SEQUENCE [LARGE SCALE GENOMIC DNA]</scope>
    <source>
        <strain evidence="1 2">HB172011</strain>
    </source>
</reference>
<gene>
    <name evidence="1" type="ORF">FJM51_08040</name>
</gene>
<name>A0A501WPF7_9RHOB</name>
<dbReference type="AlphaFoldDB" id="A0A501WPF7"/>
<dbReference type="OrthoDB" id="8080642at2"/>